<keyword evidence="13" id="KW-0418">Kinase</keyword>
<dbReference type="Gene3D" id="1.10.274.10">
    <property type="entry name" value="PtsI, HPr-binding domain"/>
    <property type="match status" value="1"/>
</dbReference>
<evidence type="ECO:0000256" key="6">
    <source>
        <dbReference type="ARBA" id="ARBA00022448"/>
    </source>
</evidence>
<dbReference type="GO" id="GO:0005737">
    <property type="term" value="C:cytoplasm"/>
    <property type="evidence" value="ECO:0007669"/>
    <property type="project" value="UniProtKB-SubCell"/>
</dbReference>
<keyword evidence="18" id="KW-0670">Pyruvate</keyword>
<dbReference type="EMBL" id="JHAC01000018">
    <property type="protein sequence ID" value="EYB68652.1"/>
    <property type="molecule type" value="Genomic_DNA"/>
</dbReference>
<comment type="cofactor">
    <cofactor evidence="2">
        <name>Mg(2+)</name>
        <dbReference type="ChEBI" id="CHEBI:18420"/>
    </cofactor>
</comment>
<evidence type="ECO:0000313" key="18">
    <source>
        <dbReference type="EMBL" id="EYB68652.1"/>
    </source>
</evidence>
<dbReference type="SUPFAM" id="SSF52009">
    <property type="entry name" value="Phosphohistidine domain"/>
    <property type="match status" value="1"/>
</dbReference>
<dbReference type="InterPro" id="IPR008279">
    <property type="entry name" value="PEP-util_enz_mobile_dom"/>
</dbReference>
<dbReference type="EC" id="2.7.3.9" evidence="5"/>
<dbReference type="Gene3D" id="3.30.1340.10">
    <property type="entry name" value="HPr-like"/>
    <property type="match status" value="1"/>
</dbReference>
<dbReference type="SUPFAM" id="SSF55804">
    <property type="entry name" value="Phoshotransferase/anion transport protein"/>
    <property type="match status" value="1"/>
</dbReference>
<dbReference type="Pfam" id="PF00359">
    <property type="entry name" value="PTS_EIIA_2"/>
    <property type="match status" value="1"/>
</dbReference>
<keyword evidence="19" id="KW-1185">Reference proteome</keyword>
<dbReference type="Pfam" id="PF00391">
    <property type="entry name" value="PEP-utilizers"/>
    <property type="match status" value="1"/>
</dbReference>
<dbReference type="PROSITE" id="PS51350">
    <property type="entry name" value="PTS_HPR_DOM"/>
    <property type="match status" value="1"/>
</dbReference>
<evidence type="ECO:0000256" key="5">
    <source>
        <dbReference type="ARBA" id="ARBA00012232"/>
    </source>
</evidence>
<dbReference type="SUPFAM" id="SSF47831">
    <property type="entry name" value="Enzyme I of the PEP:sugar phosphotransferase system HPr-binding (sub)domain"/>
    <property type="match status" value="1"/>
</dbReference>
<dbReference type="Gene3D" id="3.50.30.10">
    <property type="entry name" value="Phosphohistidine domain"/>
    <property type="match status" value="1"/>
</dbReference>
<dbReference type="SUPFAM" id="SSF51621">
    <property type="entry name" value="Phosphoenolpyruvate/pyruvate domain"/>
    <property type="match status" value="1"/>
</dbReference>
<dbReference type="GO" id="GO:0008965">
    <property type="term" value="F:phosphoenolpyruvate-protein phosphotransferase activity"/>
    <property type="evidence" value="ECO:0007669"/>
    <property type="project" value="UniProtKB-EC"/>
</dbReference>
<dbReference type="Gene3D" id="3.40.930.10">
    <property type="entry name" value="Mannitol-specific EII, Chain A"/>
    <property type="match status" value="1"/>
</dbReference>
<evidence type="ECO:0000256" key="4">
    <source>
        <dbReference type="ARBA" id="ARBA00007837"/>
    </source>
</evidence>
<dbReference type="PROSITE" id="PS00369">
    <property type="entry name" value="PTS_HPR_HIS"/>
    <property type="match status" value="1"/>
</dbReference>
<dbReference type="PANTHER" id="PTHR46244:SF6">
    <property type="entry name" value="PHOSPHOENOLPYRUVATE-PROTEIN PHOSPHOTRANSFERASE"/>
    <property type="match status" value="1"/>
</dbReference>
<protein>
    <recommendedName>
        <fullName evidence="5">phosphoenolpyruvate--protein phosphotransferase</fullName>
        <ecNumber evidence="5">2.7.3.9</ecNumber>
    </recommendedName>
</protein>
<name>A0A016QRZ2_9DEIO</name>
<keyword evidence="8" id="KW-0597">Phosphoprotein</keyword>
<keyword evidence="10 18" id="KW-0808">Transferase</keyword>
<dbReference type="InterPro" id="IPR000121">
    <property type="entry name" value="PEP_util_C"/>
</dbReference>
<accession>A0A016QRZ2</accession>
<evidence type="ECO:0000256" key="13">
    <source>
        <dbReference type="ARBA" id="ARBA00022777"/>
    </source>
</evidence>
<feature type="region of interest" description="Disordered" evidence="15">
    <location>
        <begin position="134"/>
        <end position="155"/>
    </location>
</feature>
<dbReference type="InterPro" id="IPR016152">
    <property type="entry name" value="PTrfase/Anion_transptr"/>
</dbReference>
<evidence type="ECO:0000256" key="11">
    <source>
        <dbReference type="ARBA" id="ARBA00022683"/>
    </source>
</evidence>
<feature type="domain" description="HPr" evidence="17">
    <location>
        <begin position="158"/>
        <end position="243"/>
    </location>
</feature>
<dbReference type="NCBIfam" id="TIGR01417">
    <property type="entry name" value="PTS_I_fam"/>
    <property type="match status" value="1"/>
</dbReference>
<dbReference type="PANTHER" id="PTHR46244">
    <property type="entry name" value="PHOSPHOENOLPYRUVATE-PROTEIN PHOSPHOTRANSFERASE"/>
    <property type="match status" value="1"/>
</dbReference>
<keyword evidence="9" id="KW-0762">Sugar transport</keyword>
<evidence type="ECO:0000256" key="7">
    <source>
        <dbReference type="ARBA" id="ARBA00022490"/>
    </source>
</evidence>
<evidence type="ECO:0000256" key="12">
    <source>
        <dbReference type="ARBA" id="ARBA00022723"/>
    </source>
</evidence>
<keyword evidence="6" id="KW-0813">Transport</keyword>
<dbReference type="AlphaFoldDB" id="A0A016QRZ2"/>
<dbReference type="Pfam" id="PF02896">
    <property type="entry name" value="PEP-utilizers_C"/>
    <property type="match status" value="1"/>
</dbReference>
<evidence type="ECO:0000256" key="1">
    <source>
        <dbReference type="ARBA" id="ARBA00000683"/>
    </source>
</evidence>
<evidence type="ECO:0000256" key="8">
    <source>
        <dbReference type="ARBA" id="ARBA00022553"/>
    </source>
</evidence>
<evidence type="ECO:0000256" key="15">
    <source>
        <dbReference type="SAM" id="MobiDB-lite"/>
    </source>
</evidence>
<evidence type="ECO:0000256" key="9">
    <source>
        <dbReference type="ARBA" id="ARBA00022597"/>
    </source>
</evidence>
<evidence type="ECO:0000256" key="10">
    <source>
        <dbReference type="ARBA" id="ARBA00022679"/>
    </source>
</evidence>
<evidence type="ECO:0000256" key="2">
    <source>
        <dbReference type="ARBA" id="ARBA00001946"/>
    </source>
</evidence>
<comment type="caution">
    <text evidence="18">The sequence shown here is derived from an EMBL/GenBank/DDBJ whole genome shotgun (WGS) entry which is preliminary data.</text>
</comment>
<evidence type="ECO:0000259" key="16">
    <source>
        <dbReference type="PROSITE" id="PS51094"/>
    </source>
</evidence>
<sequence length="832" mass="87432">MIDLPQGLIRLGAQAGSKADAIAQVAALLVQNGNVAPGYVDGMLAREGQANTYLGSGIAIPHGTPETRDLIRQTGIAVLQVPGGVRWGVGGERVRLVVGIAAASDEHLDILRRLTRVLADDALVEKLSTTTDPADVQEALTGERPAAATTPTSGSDLPYTAQVMLPNPLGMHARPATGLATLVRSRGGRVRLSRESGESADATRLMEVLSLGLTRGTPLTVSADSPELLAAVTDAIRSGLGDDLSAAPASTAPVRREPDWVPDGAGATVDGVAAADGLVVGVTRQHAPRPLDVRDEPGDPAQEAARLDNALAAANAELDTVISDVGAKFGSHKAAIFRAHQELLTDEGTVQDTVARILDGHGVAWAYRAATDDRIAQLQKLDDPTLAARAVDLSDVQRRVLRQLLGIREADVQAGGPVILLAPDLTPSDTARLGPDTLLGFVTAQGGPTSHTAIIARGLGLPAVVAAGNGVLDIPDGTPAILDGSAGRLYLNPSEADVQSARERQGVLEREREAARAARFEPGATRDGARVEVAANINRAADALAALEAGAEGVGLMRTEFLFLERDSVPTEDEQEREYRAMAAALEGRPLIIRTLDIGGDKEVPYLGLAHEDNSFLGLRGIRLCFERPDLFLPQLRAVARVAKDYPNVHLMFPMISTLEDFRRARAIFDEVRAELGAPRVPLGVMIEVPSAALIAEQLAPEVDFFSIGTNDLTQYTLAMDRLHPQLARQTDAMHPAVLQLIALTVQAADRHGKWVGVCGGAAGDDVGALLLTGLGVKELSVSTPQIAGVKAALRQRTLGELQALAREALAQPNAEAVRALVRPPQPEGATA</sequence>
<dbReference type="InterPro" id="IPR036618">
    <property type="entry name" value="PtsI_HPr-bd_sf"/>
</dbReference>
<dbReference type="STRING" id="1476583.DEIPH_ctg018orf0046"/>
<keyword evidence="14" id="KW-0460">Magnesium</keyword>
<evidence type="ECO:0000256" key="3">
    <source>
        <dbReference type="ARBA" id="ARBA00004496"/>
    </source>
</evidence>
<dbReference type="eggNOG" id="COG1080">
    <property type="taxonomic scope" value="Bacteria"/>
</dbReference>
<organism evidence="18 19">
    <name type="scientific">Deinococcus phoenicis</name>
    <dbReference type="NCBI Taxonomy" id="1476583"/>
    <lineage>
        <taxon>Bacteria</taxon>
        <taxon>Thermotogati</taxon>
        <taxon>Deinococcota</taxon>
        <taxon>Deinococci</taxon>
        <taxon>Deinococcales</taxon>
        <taxon>Deinococcaceae</taxon>
        <taxon>Deinococcus</taxon>
    </lineage>
</organism>
<dbReference type="PRINTS" id="PR01736">
    <property type="entry name" value="PHPHTRNFRASE"/>
</dbReference>
<evidence type="ECO:0000256" key="14">
    <source>
        <dbReference type="ARBA" id="ARBA00022842"/>
    </source>
</evidence>
<dbReference type="InterPro" id="IPR015813">
    <property type="entry name" value="Pyrv/PenolPyrv_kinase-like_dom"/>
</dbReference>
<comment type="catalytic activity">
    <reaction evidence="1">
        <text>L-histidyl-[protein] + phosphoenolpyruvate = N(pros)-phospho-L-histidyl-[protein] + pyruvate</text>
        <dbReference type="Rhea" id="RHEA:23880"/>
        <dbReference type="Rhea" id="RHEA-COMP:9745"/>
        <dbReference type="Rhea" id="RHEA-COMP:9746"/>
        <dbReference type="ChEBI" id="CHEBI:15361"/>
        <dbReference type="ChEBI" id="CHEBI:29979"/>
        <dbReference type="ChEBI" id="CHEBI:58702"/>
        <dbReference type="ChEBI" id="CHEBI:64837"/>
        <dbReference type="EC" id="2.7.3.9"/>
    </reaction>
</comment>
<proteinExistence type="inferred from homology"/>
<dbReference type="InterPro" id="IPR002178">
    <property type="entry name" value="PTS_EIIA_type-2_dom"/>
</dbReference>
<comment type="subcellular location">
    <subcellularLocation>
        <location evidence="3">Cytoplasm</location>
    </subcellularLocation>
</comment>
<dbReference type="GO" id="GO:0046872">
    <property type="term" value="F:metal ion binding"/>
    <property type="evidence" value="ECO:0007669"/>
    <property type="project" value="UniProtKB-KW"/>
</dbReference>
<feature type="domain" description="PTS EIIA type-2" evidence="16">
    <location>
        <begin position="2"/>
        <end position="143"/>
    </location>
</feature>
<dbReference type="GO" id="GO:0016301">
    <property type="term" value="F:kinase activity"/>
    <property type="evidence" value="ECO:0007669"/>
    <property type="project" value="UniProtKB-KW"/>
</dbReference>
<dbReference type="Pfam" id="PF05524">
    <property type="entry name" value="PEP-utilisers_N"/>
    <property type="match status" value="1"/>
</dbReference>
<reference evidence="18 19" key="1">
    <citation type="submission" date="2014-03" db="EMBL/GenBank/DDBJ databases">
        <title>Draft genome sequence of Deinococcus phoenicis 1P10ME.</title>
        <authorList>
            <person name="Stepanov V.G."/>
            <person name="Vaishampayan P."/>
            <person name="Venkateswaran K."/>
            <person name="Fox G.E."/>
        </authorList>
    </citation>
    <scope>NUCLEOTIDE SEQUENCE [LARGE SCALE GENOMIC DNA]</scope>
    <source>
        <strain evidence="18 19">1P10ME</strain>
    </source>
</reference>
<dbReference type="InterPro" id="IPR050499">
    <property type="entry name" value="PEP-utilizing_PTS_enzyme"/>
</dbReference>
<dbReference type="GO" id="GO:0009401">
    <property type="term" value="P:phosphoenolpyruvate-dependent sugar phosphotransferase system"/>
    <property type="evidence" value="ECO:0007669"/>
    <property type="project" value="UniProtKB-KW"/>
</dbReference>
<dbReference type="PROSITE" id="PS00370">
    <property type="entry name" value="PEP_ENZYMES_PHOS_SITE"/>
    <property type="match status" value="1"/>
</dbReference>
<keyword evidence="12" id="KW-0479">Metal-binding</keyword>
<dbReference type="PROSITE" id="PS51094">
    <property type="entry name" value="PTS_EIIA_TYPE_2"/>
    <property type="match status" value="1"/>
</dbReference>
<dbReference type="InterPro" id="IPR008731">
    <property type="entry name" value="PTS_EIN"/>
</dbReference>
<dbReference type="InterPro" id="IPR040442">
    <property type="entry name" value="Pyrv_kinase-like_dom_sf"/>
</dbReference>
<keyword evidence="7" id="KW-0963">Cytoplasm</keyword>
<dbReference type="InterPro" id="IPR036637">
    <property type="entry name" value="Phosphohistidine_dom_sf"/>
</dbReference>
<dbReference type="PROSITE" id="PS00742">
    <property type="entry name" value="PEP_ENZYMES_2"/>
    <property type="match status" value="1"/>
</dbReference>
<dbReference type="SUPFAM" id="SSF55594">
    <property type="entry name" value="HPr-like"/>
    <property type="match status" value="1"/>
</dbReference>
<dbReference type="InterPro" id="IPR018274">
    <property type="entry name" value="PEP_util_AS"/>
</dbReference>
<dbReference type="Pfam" id="PF00381">
    <property type="entry name" value="PTS-HPr"/>
    <property type="match status" value="1"/>
</dbReference>
<evidence type="ECO:0000313" key="19">
    <source>
        <dbReference type="Proteomes" id="UP000020492"/>
    </source>
</evidence>
<dbReference type="Proteomes" id="UP000020492">
    <property type="component" value="Unassembled WGS sequence"/>
</dbReference>
<dbReference type="CDD" id="cd00211">
    <property type="entry name" value="PTS_IIA_fru"/>
    <property type="match status" value="1"/>
</dbReference>
<dbReference type="RefSeq" id="WP_034355549.1">
    <property type="nucleotide sequence ID" value="NZ_JHAC01000018.1"/>
</dbReference>
<dbReference type="InterPro" id="IPR035895">
    <property type="entry name" value="HPr-like_sf"/>
</dbReference>
<dbReference type="PATRIC" id="fig|1476583.3.peg.1252"/>
<dbReference type="InterPro" id="IPR000032">
    <property type="entry name" value="HPr-like"/>
</dbReference>
<dbReference type="InterPro" id="IPR001020">
    <property type="entry name" value="PTS_HPr_His_P_site"/>
</dbReference>
<gene>
    <name evidence="18" type="ORF">DEIPH_ctg018orf0046</name>
</gene>
<keyword evidence="11" id="KW-0598">Phosphotransferase system</keyword>
<dbReference type="OrthoDB" id="9765468at2"/>
<dbReference type="Gene3D" id="3.20.20.60">
    <property type="entry name" value="Phosphoenolpyruvate-binding domains"/>
    <property type="match status" value="1"/>
</dbReference>
<dbReference type="InterPro" id="IPR006318">
    <property type="entry name" value="PTS_EI-like"/>
</dbReference>
<comment type="similarity">
    <text evidence="4">Belongs to the PEP-utilizing enzyme family.</text>
</comment>
<evidence type="ECO:0000259" key="17">
    <source>
        <dbReference type="PROSITE" id="PS51350"/>
    </source>
</evidence>
<dbReference type="InterPro" id="IPR023151">
    <property type="entry name" value="PEP_util_CS"/>
</dbReference>
<dbReference type="PROSITE" id="PS00372">
    <property type="entry name" value="PTS_EIIA_TYPE_2_HIS"/>
    <property type="match status" value="1"/>
</dbReference>
<dbReference type="PRINTS" id="PR00107">
    <property type="entry name" value="PHOSPHOCPHPR"/>
</dbReference>
<dbReference type="CDD" id="cd00367">
    <property type="entry name" value="PTS-HPr_like"/>
    <property type="match status" value="1"/>
</dbReference>